<gene>
    <name evidence="1" type="ORF">IAC18_00580</name>
</gene>
<proteinExistence type="predicted"/>
<sequence>MLFGVLGGAAALYAGLFAVFYFDLDGKFLYHVVEPFLCKHYDKIERRDITKIPYDVDKYPEYEYKT</sequence>
<reference evidence="1" key="2">
    <citation type="journal article" date="2021" name="PeerJ">
        <title>Extensive microbial diversity within the chicken gut microbiome revealed by metagenomics and culture.</title>
        <authorList>
            <person name="Gilroy R."/>
            <person name="Ravi A."/>
            <person name="Getino M."/>
            <person name="Pursley I."/>
            <person name="Horton D.L."/>
            <person name="Alikhan N.F."/>
            <person name="Baker D."/>
            <person name="Gharbi K."/>
            <person name="Hall N."/>
            <person name="Watson M."/>
            <person name="Adriaenssens E.M."/>
            <person name="Foster-Nyarko E."/>
            <person name="Jarju S."/>
            <person name="Secka A."/>
            <person name="Antonio M."/>
            <person name="Oren A."/>
            <person name="Chaudhuri R.R."/>
            <person name="La Ragione R."/>
            <person name="Hildebrand F."/>
            <person name="Pallen M.J."/>
        </authorList>
    </citation>
    <scope>NUCLEOTIDE SEQUENCE</scope>
    <source>
        <strain evidence="1">ChiHjej10B9-9673</strain>
    </source>
</reference>
<comment type="caution">
    <text evidence="1">The sequence shown here is derived from an EMBL/GenBank/DDBJ whole genome shotgun (WGS) entry which is preliminary data.</text>
</comment>
<protein>
    <submittedName>
        <fullName evidence="1">Uncharacterized protein</fullName>
    </submittedName>
</protein>
<accession>A0A9D1FBH9</accession>
<dbReference type="EMBL" id="DVJK01000017">
    <property type="protein sequence ID" value="HIS66032.1"/>
    <property type="molecule type" value="Genomic_DNA"/>
</dbReference>
<dbReference type="Proteomes" id="UP000824001">
    <property type="component" value="Unassembled WGS sequence"/>
</dbReference>
<name>A0A9D1FBH9_9FIRM</name>
<reference evidence="1" key="1">
    <citation type="submission" date="2020-10" db="EMBL/GenBank/DDBJ databases">
        <authorList>
            <person name="Gilroy R."/>
        </authorList>
    </citation>
    <scope>NUCLEOTIDE SEQUENCE</scope>
    <source>
        <strain evidence="1">ChiHjej10B9-9673</strain>
    </source>
</reference>
<evidence type="ECO:0000313" key="1">
    <source>
        <dbReference type="EMBL" id="HIS66032.1"/>
    </source>
</evidence>
<evidence type="ECO:0000313" key="2">
    <source>
        <dbReference type="Proteomes" id="UP000824001"/>
    </source>
</evidence>
<dbReference type="AlphaFoldDB" id="A0A9D1FBH9"/>
<organism evidence="1 2">
    <name type="scientific">Candidatus Scatomorpha merdipullorum</name>
    <dbReference type="NCBI Taxonomy" id="2840927"/>
    <lineage>
        <taxon>Bacteria</taxon>
        <taxon>Bacillati</taxon>
        <taxon>Bacillota</taxon>
        <taxon>Clostridia</taxon>
        <taxon>Eubacteriales</taxon>
        <taxon>Candidatus Scatomorpha</taxon>
    </lineage>
</organism>